<dbReference type="EMBL" id="BAABAA010000011">
    <property type="protein sequence ID" value="GAA3584628.1"/>
    <property type="molecule type" value="Genomic_DNA"/>
</dbReference>
<gene>
    <name evidence="2" type="ORF">GCM10022235_63860</name>
</gene>
<dbReference type="Gene3D" id="3.40.109.10">
    <property type="entry name" value="NADH Oxidase"/>
    <property type="match status" value="2"/>
</dbReference>
<dbReference type="InterPro" id="IPR050627">
    <property type="entry name" value="Nitroreductase/BluB"/>
</dbReference>
<evidence type="ECO:0000313" key="3">
    <source>
        <dbReference type="Proteomes" id="UP001501222"/>
    </source>
</evidence>
<evidence type="ECO:0000256" key="1">
    <source>
        <dbReference type="SAM" id="MobiDB-lite"/>
    </source>
</evidence>
<organism evidence="2 3">
    <name type="scientific">Kribbella ginsengisoli</name>
    <dbReference type="NCBI Taxonomy" id="363865"/>
    <lineage>
        <taxon>Bacteria</taxon>
        <taxon>Bacillati</taxon>
        <taxon>Actinomycetota</taxon>
        <taxon>Actinomycetes</taxon>
        <taxon>Propionibacteriales</taxon>
        <taxon>Kribbellaceae</taxon>
        <taxon>Kribbella</taxon>
    </lineage>
</organism>
<comment type="caution">
    <text evidence="2">The sequence shown here is derived from an EMBL/GenBank/DDBJ whole genome shotgun (WGS) entry which is preliminary data.</text>
</comment>
<dbReference type="PANTHER" id="PTHR23026:SF123">
    <property type="entry name" value="NAD(P)H NITROREDUCTASE RV3131-RELATED"/>
    <property type="match status" value="1"/>
</dbReference>
<dbReference type="NCBIfam" id="NF047509">
    <property type="entry name" value="Rv3131_FMN_oxido"/>
    <property type="match status" value="1"/>
</dbReference>
<proteinExistence type="predicted"/>
<accession>A0ABP6YL21</accession>
<reference evidence="3" key="1">
    <citation type="journal article" date="2019" name="Int. J. Syst. Evol. Microbiol.">
        <title>The Global Catalogue of Microorganisms (GCM) 10K type strain sequencing project: providing services to taxonomists for standard genome sequencing and annotation.</title>
        <authorList>
            <consortium name="The Broad Institute Genomics Platform"/>
            <consortium name="The Broad Institute Genome Sequencing Center for Infectious Disease"/>
            <person name="Wu L."/>
            <person name="Ma J."/>
        </authorList>
    </citation>
    <scope>NUCLEOTIDE SEQUENCE [LARGE SCALE GENOMIC DNA]</scope>
    <source>
        <strain evidence="3">JCM 16928</strain>
    </source>
</reference>
<dbReference type="InterPro" id="IPR000415">
    <property type="entry name" value="Nitroreductase-like"/>
</dbReference>
<dbReference type="PANTHER" id="PTHR23026">
    <property type="entry name" value="NADPH NITROREDUCTASE"/>
    <property type="match status" value="1"/>
</dbReference>
<feature type="region of interest" description="Disordered" evidence="1">
    <location>
        <begin position="228"/>
        <end position="264"/>
    </location>
</feature>
<evidence type="ECO:0000313" key="2">
    <source>
        <dbReference type="EMBL" id="GAA3584628.1"/>
    </source>
</evidence>
<dbReference type="Proteomes" id="UP001501222">
    <property type="component" value="Unassembled WGS sequence"/>
</dbReference>
<dbReference type="SUPFAM" id="SSF55469">
    <property type="entry name" value="FMN-dependent nitroreductase-like"/>
    <property type="match status" value="1"/>
</dbReference>
<keyword evidence="3" id="KW-1185">Reference proteome</keyword>
<protein>
    <submittedName>
        <fullName evidence="2">Nitroreductase</fullName>
    </submittedName>
</protein>
<sequence>MVPKVLAGRDSCLLCSGAAWPRLKTRQELPPDQVVEALMSEDQLTTEQIDVLLGAAAAAPSMHNTQPWRFEVNGPVIDIYLDGSRALLAEDLTGRAGRIAAGAATFNLRCAAASLGYDSWFGLLPSASEPDLAARIVVQPTDSPDRELNQLFAQIPRRHTSREPVRPVEVPIDDRMALSRAAMAGGAELTWLPADQVREVLALLIDTDLREIGDWHRRAERARWVGGDRSTDGVPSSVLGPRSDTYPAPVRDLGTRPADQTRPTATFETEPALAVLSTAGDSEAGQLAAGMALQRTLLIATREGLKAAFLNQPLEFDDLRRTVQRITGKPGFAQMIIRFGHSTIHATTPRRLLAGIADRS</sequence>
<name>A0ABP6YL21_9ACTN</name>